<dbReference type="CDD" id="cd02947">
    <property type="entry name" value="TRX_family"/>
    <property type="match status" value="1"/>
</dbReference>
<gene>
    <name evidence="3" type="ORF">PINE0816_LOCUS18153</name>
</gene>
<dbReference type="Pfam" id="PF00085">
    <property type="entry name" value="Thioredoxin"/>
    <property type="match status" value="1"/>
</dbReference>
<sequence>MSLALSGMISRSALTAFAASSKGPFRTAVVRQMSVVTLSDSDAVAKFKSDNTKGIMYFTANWCPPCKMIKPKYKEMAEKFSPEVAFGKIDVDDNSDAAADYDVSSVPTFVLFDGETDVARFSGADAAKLEALVQKLKGR</sequence>
<dbReference type="PROSITE" id="PS51352">
    <property type="entry name" value="THIOREDOXIN_2"/>
    <property type="match status" value="1"/>
</dbReference>
<feature type="domain" description="Thioredoxin" evidence="2">
    <location>
        <begin position="7"/>
        <end position="138"/>
    </location>
</feature>
<protein>
    <recommendedName>
        <fullName evidence="2">Thioredoxin domain-containing protein</fullName>
    </recommendedName>
</protein>
<dbReference type="InterPro" id="IPR013766">
    <property type="entry name" value="Thioredoxin_domain"/>
</dbReference>
<accession>A0A7S0GKG5</accession>
<dbReference type="PROSITE" id="PS00194">
    <property type="entry name" value="THIOREDOXIN_1"/>
    <property type="match status" value="1"/>
</dbReference>
<evidence type="ECO:0000259" key="2">
    <source>
        <dbReference type="PROSITE" id="PS51352"/>
    </source>
</evidence>
<dbReference type="Gene3D" id="3.40.30.10">
    <property type="entry name" value="Glutaredoxin"/>
    <property type="match status" value="1"/>
</dbReference>
<evidence type="ECO:0000313" key="3">
    <source>
        <dbReference type="EMBL" id="CAD8421997.1"/>
    </source>
</evidence>
<name>A0A7S0GKG5_9STRA</name>
<reference evidence="3" key="1">
    <citation type="submission" date="2021-01" db="EMBL/GenBank/DDBJ databases">
        <authorList>
            <person name="Corre E."/>
            <person name="Pelletier E."/>
            <person name="Niang G."/>
            <person name="Scheremetjew M."/>
            <person name="Finn R."/>
            <person name="Kale V."/>
            <person name="Holt S."/>
            <person name="Cochrane G."/>
            <person name="Meng A."/>
            <person name="Brown T."/>
            <person name="Cohen L."/>
        </authorList>
    </citation>
    <scope>NUCLEOTIDE SEQUENCE</scope>
    <source>
        <strain evidence="3">CCAP1064/1</strain>
    </source>
</reference>
<dbReference type="SUPFAM" id="SSF52833">
    <property type="entry name" value="Thioredoxin-like"/>
    <property type="match status" value="1"/>
</dbReference>
<dbReference type="InterPro" id="IPR017937">
    <property type="entry name" value="Thioredoxin_CS"/>
</dbReference>
<dbReference type="AlphaFoldDB" id="A0A7S0GKG5"/>
<proteinExistence type="predicted"/>
<evidence type="ECO:0000256" key="1">
    <source>
        <dbReference type="ARBA" id="ARBA00023157"/>
    </source>
</evidence>
<keyword evidence="1" id="KW-1015">Disulfide bond</keyword>
<dbReference type="EMBL" id="HBEL01039119">
    <property type="protein sequence ID" value="CAD8421997.1"/>
    <property type="molecule type" value="Transcribed_RNA"/>
</dbReference>
<dbReference type="PANTHER" id="PTHR46115">
    <property type="entry name" value="THIOREDOXIN-LIKE PROTEIN 1"/>
    <property type="match status" value="1"/>
</dbReference>
<dbReference type="InterPro" id="IPR036249">
    <property type="entry name" value="Thioredoxin-like_sf"/>
</dbReference>
<organism evidence="3">
    <name type="scientific">Proboscia inermis</name>
    <dbReference type="NCBI Taxonomy" id="420281"/>
    <lineage>
        <taxon>Eukaryota</taxon>
        <taxon>Sar</taxon>
        <taxon>Stramenopiles</taxon>
        <taxon>Ochrophyta</taxon>
        <taxon>Bacillariophyta</taxon>
        <taxon>Coscinodiscophyceae</taxon>
        <taxon>Rhizosoleniophycidae</taxon>
        <taxon>Rhizosoleniales</taxon>
        <taxon>Rhizosoleniaceae</taxon>
        <taxon>Proboscia</taxon>
    </lineage>
</organism>